<dbReference type="EMBL" id="JADGJQ010000012">
    <property type="protein sequence ID" value="KAJ3181444.1"/>
    <property type="molecule type" value="Genomic_DNA"/>
</dbReference>
<evidence type="ECO:0000259" key="2">
    <source>
        <dbReference type="Pfam" id="PF10338"/>
    </source>
</evidence>
<accession>A0AAD5XU11</accession>
<sequence length="141" mass="14973">MAKGLRSKSMRKNRSALRATVFGPVEDARLARLVQKEIAALATQDTTMAVEAPALQSPSEARGRDGVAGESEEDVTPGNGGAGAMEVDGDAAPSSAATTEASKPMSKSEKEKLFLSRNAYKKKMKARAKSAGKKWSYAKQR</sequence>
<evidence type="ECO:0000313" key="4">
    <source>
        <dbReference type="Proteomes" id="UP001212152"/>
    </source>
</evidence>
<reference evidence="3" key="1">
    <citation type="submission" date="2020-05" db="EMBL/GenBank/DDBJ databases">
        <title>Phylogenomic resolution of chytrid fungi.</title>
        <authorList>
            <person name="Stajich J.E."/>
            <person name="Amses K."/>
            <person name="Simmons R."/>
            <person name="Seto K."/>
            <person name="Myers J."/>
            <person name="Bonds A."/>
            <person name="Quandt C.A."/>
            <person name="Barry K."/>
            <person name="Liu P."/>
            <person name="Grigoriev I."/>
            <person name="Longcore J.E."/>
            <person name="James T.Y."/>
        </authorList>
    </citation>
    <scope>NUCLEOTIDE SEQUENCE</scope>
    <source>
        <strain evidence="3">JEL0379</strain>
    </source>
</reference>
<dbReference type="PANTHER" id="PTHR28219:SF1">
    <property type="entry name" value="UPF0642 PROTEIN YBL028C"/>
    <property type="match status" value="1"/>
</dbReference>
<dbReference type="InterPro" id="IPR019434">
    <property type="entry name" value="DUF2423"/>
</dbReference>
<proteinExistence type="predicted"/>
<organism evidence="3 4">
    <name type="scientific">Geranomyces variabilis</name>
    <dbReference type="NCBI Taxonomy" id="109894"/>
    <lineage>
        <taxon>Eukaryota</taxon>
        <taxon>Fungi</taxon>
        <taxon>Fungi incertae sedis</taxon>
        <taxon>Chytridiomycota</taxon>
        <taxon>Chytridiomycota incertae sedis</taxon>
        <taxon>Chytridiomycetes</taxon>
        <taxon>Spizellomycetales</taxon>
        <taxon>Powellomycetaceae</taxon>
        <taxon>Geranomyces</taxon>
    </lineage>
</organism>
<feature type="domain" description="DUF2423" evidence="2">
    <location>
        <begin position="1"/>
        <end position="36"/>
    </location>
</feature>
<feature type="region of interest" description="Disordered" evidence="1">
    <location>
        <begin position="48"/>
        <end position="116"/>
    </location>
</feature>
<dbReference type="AlphaFoldDB" id="A0AAD5XU11"/>
<dbReference type="Pfam" id="PF10338">
    <property type="entry name" value="YBL028C_N"/>
    <property type="match status" value="1"/>
</dbReference>
<keyword evidence="4" id="KW-1185">Reference proteome</keyword>
<evidence type="ECO:0000256" key="1">
    <source>
        <dbReference type="SAM" id="MobiDB-lite"/>
    </source>
</evidence>
<feature type="compositionally biased region" description="Basic residues" evidence="1">
    <location>
        <begin position="1"/>
        <end position="15"/>
    </location>
</feature>
<name>A0AAD5XU11_9FUNG</name>
<feature type="region of interest" description="Disordered" evidence="1">
    <location>
        <begin position="1"/>
        <end position="21"/>
    </location>
</feature>
<feature type="compositionally biased region" description="Low complexity" evidence="1">
    <location>
        <begin position="91"/>
        <end position="102"/>
    </location>
</feature>
<dbReference type="PANTHER" id="PTHR28219">
    <property type="entry name" value="UPF0642 PROTEIN YBL028C"/>
    <property type="match status" value="1"/>
</dbReference>
<gene>
    <name evidence="3" type="ORF">HDU87_001052</name>
</gene>
<protein>
    <recommendedName>
        <fullName evidence="2">DUF2423 domain-containing protein</fullName>
    </recommendedName>
</protein>
<comment type="caution">
    <text evidence="3">The sequence shown here is derived from an EMBL/GenBank/DDBJ whole genome shotgun (WGS) entry which is preliminary data.</text>
</comment>
<dbReference type="Proteomes" id="UP001212152">
    <property type="component" value="Unassembled WGS sequence"/>
</dbReference>
<evidence type="ECO:0000313" key="3">
    <source>
        <dbReference type="EMBL" id="KAJ3181444.1"/>
    </source>
</evidence>